<organism evidence="3 4">
    <name type="scientific">Microbacterium panaciterrae</name>
    <dbReference type="NCBI Taxonomy" id="985759"/>
    <lineage>
        <taxon>Bacteria</taxon>
        <taxon>Bacillati</taxon>
        <taxon>Actinomycetota</taxon>
        <taxon>Actinomycetes</taxon>
        <taxon>Micrococcales</taxon>
        <taxon>Microbacteriaceae</taxon>
        <taxon>Microbacterium</taxon>
    </lineage>
</organism>
<feature type="domain" description="HTH cro/C1-type" evidence="2">
    <location>
        <begin position="16"/>
        <end position="70"/>
    </location>
</feature>
<name>A0ABP8PFA0_9MICO</name>
<dbReference type="PANTHER" id="PTHR46797:SF1">
    <property type="entry name" value="METHYLPHOSPHONATE SYNTHASE"/>
    <property type="match status" value="1"/>
</dbReference>
<dbReference type="PANTHER" id="PTHR46797">
    <property type="entry name" value="HTH-TYPE TRANSCRIPTIONAL REGULATOR"/>
    <property type="match status" value="1"/>
</dbReference>
<sequence>MPETPEDPRVELGRRLAEIRIRQSLTIQGLAAASELDPSNLRTIEKGQGNPRLATILKLAGVLEVDLVELFRGLDPYGLTGKDEPHPLSSFEASFWRPKDRIA</sequence>
<dbReference type="InterPro" id="IPR050807">
    <property type="entry name" value="TransReg_Diox_bact_type"/>
</dbReference>
<keyword evidence="1" id="KW-0238">DNA-binding</keyword>
<evidence type="ECO:0000259" key="2">
    <source>
        <dbReference type="PROSITE" id="PS50943"/>
    </source>
</evidence>
<evidence type="ECO:0000256" key="1">
    <source>
        <dbReference type="ARBA" id="ARBA00023125"/>
    </source>
</evidence>
<evidence type="ECO:0000313" key="3">
    <source>
        <dbReference type="EMBL" id="GAA4486856.1"/>
    </source>
</evidence>
<dbReference type="EMBL" id="BAABGP010000016">
    <property type="protein sequence ID" value="GAA4486856.1"/>
    <property type="molecule type" value="Genomic_DNA"/>
</dbReference>
<dbReference type="Proteomes" id="UP001500731">
    <property type="component" value="Unassembled WGS sequence"/>
</dbReference>
<dbReference type="InterPro" id="IPR010982">
    <property type="entry name" value="Lambda_DNA-bd_dom_sf"/>
</dbReference>
<dbReference type="InterPro" id="IPR001387">
    <property type="entry name" value="Cro/C1-type_HTH"/>
</dbReference>
<proteinExistence type="predicted"/>
<evidence type="ECO:0000313" key="4">
    <source>
        <dbReference type="Proteomes" id="UP001500731"/>
    </source>
</evidence>
<reference evidence="4" key="1">
    <citation type="journal article" date="2019" name="Int. J. Syst. Evol. Microbiol.">
        <title>The Global Catalogue of Microorganisms (GCM) 10K type strain sequencing project: providing services to taxonomists for standard genome sequencing and annotation.</title>
        <authorList>
            <consortium name="The Broad Institute Genomics Platform"/>
            <consortium name="The Broad Institute Genome Sequencing Center for Infectious Disease"/>
            <person name="Wu L."/>
            <person name="Ma J."/>
        </authorList>
    </citation>
    <scope>NUCLEOTIDE SEQUENCE [LARGE SCALE GENOMIC DNA]</scope>
    <source>
        <strain evidence="4">JCM 17839</strain>
    </source>
</reference>
<dbReference type="CDD" id="cd00093">
    <property type="entry name" value="HTH_XRE"/>
    <property type="match status" value="1"/>
</dbReference>
<keyword evidence="4" id="KW-1185">Reference proteome</keyword>
<dbReference type="RefSeq" id="WP_345187214.1">
    <property type="nucleotide sequence ID" value="NZ_BAABGP010000016.1"/>
</dbReference>
<dbReference type="PROSITE" id="PS50943">
    <property type="entry name" value="HTH_CROC1"/>
    <property type="match status" value="1"/>
</dbReference>
<accession>A0ABP8PFA0</accession>
<dbReference type="Pfam" id="PF13560">
    <property type="entry name" value="HTH_31"/>
    <property type="match status" value="1"/>
</dbReference>
<comment type="caution">
    <text evidence="3">The sequence shown here is derived from an EMBL/GenBank/DDBJ whole genome shotgun (WGS) entry which is preliminary data.</text>
</comment>
<dbReference type="SUPFAM" id="SSF47413">
    <property type="entry name" value="lambda repressor-like DNA-binding domains"/>
    <property type="match status" value="1"/>
</dbReference>
<protein>
    <recommendedName>
        <fullName evidence="2">HTH cro/C1-type domain-containing protein</fullName>
    </recommendedName>
</protein>
<dbReference type="SMART" id="SM00530">
    <property type="entry name" value="HTH_XRE"/>
    <property type="match status" value="1"/>
</dbReference>
<dbReference type="Gene3D" id="1.10.260.40">
    <property type="entry name" value="lambda repressor-like DNA-binding domains"/>
    <property type="match status" value="1"/>
</dbReference>
<gene>
    <name evidence="3" type="ORF">GCM10023171_23670</name>
</gene>